<dbReference type="GO" id="GO:0004831">
    <property type="term" value="F:tyrosine-tRNA ligase activity"/>
    <property type="evidence" value="ECO:0007669"/>
    <property type="project" value="UniProtKB-EC"/>
</dbReference>
<accession>A0A0F8A3D2</accession>
<dbReference type="Pfam" id="PF16714">
    <property type="entry name" value="TyrRSs_C"/>
    <property type="match status" value="1"/>
</dbReference>
<dbReference type="InterPro" id="IPR036986">
    <property type="entry name" value="S4_RNA-bd_sf"/>
</dbReference>
<evidence type="ECO:0000256" key="9">
    <source>
        <dbReference type="ARBA" id="ARBA00048248"/>
    </source>
</evidence>
<evidence type="ECO:0000256" key="2">
    <source>
        <dbReference type="ARBA" id="ARBA00005594"/>
    </source>
</evidence>
<evidence type="ECO:0000256" key="11">
    <source>
        <dbReference type="SAM" id="MobiDB-lite"/>
    </source>
</evidence>
<evidence type="ECO:0000256" key="5">
    <source>
        <dbReference type="ARBA" id="ARBA00022741"/>
    </source>
</evidence>
<organism evidence="13 14">
    <name type="scientific">Hirsutella minnesotensis 3608</name>
    <dbReference type="NCBI Taxonomy" id="1043627"/>
    <lineage>
        <taxon>Eukaryota</taxon>
        <taxon>Fungi</taxon>
        <taxon>Dikarya</taxon>
        <taxon>Ascomycota</taxon>
        <taxon>Pezizomycotina</taxon>
        <taxon>Sordariomycetes</taxon>
        <taxon>Hypocreomycetidae</taxon>
        <taxon>Hypocreales</taxon>
        <taxon>Ophiocordycipitaceae</taxon>
        <taxon>Hirsutella</taxon>
    </lineage>
</organism>
<keyword evidence="6 10" id="KW-0067">ATP-binding</keyword>
<dbReference type="InterPro" id="IPR024088">
    <property type="entry name" value="Tyr-tRNA-ligase_bac-type"/>
</dbReference>
<dbReference type="PANTHER" id="PTHR11766:SF0">
    <property type="entry name" value="TYROSINE--TRNA LIGASE, MITOCHONDRIAL"/>
    <property type="match status" value="1"/>
</dbReference>
<proteinExistence type="inferred from homology"/>
<comment type="subcellular location">
    <subcellularLocation>
        <location evidence="1">Mitochondrion matrix</location>
    </subcellularLocation>
</comment>
<dbReference type="CDD" id="cd00805">
    <property type="entry name" value="TyrRS_core"/>
    <property type="match status" value="1"/>
</dbReference>
<dbReference type="NCBIfam" id="TIGR00234">
    <property type="entry name" value="tyrS"/>
    <property type="match status" value="1"/>
</dbReference>
<dbReference type="PRINTS" id="PR01040">
    <property type="entry name" value="TRNASYNTHTYR"/>
</dbReference>
<dbReference type="GO" id="GO:0005759">
    <property type="term" value="C:mitochondrial matrix"/>
    <property type="evidence" value="ECO:0007669"/>
    <property type="project" value="UniProtKB-SubCell"/>
</dbReference>
<dbReference type="Pfam" id="PF00579">
    <property type="entry name" value="tRNA-synt_1b"/>
    <property type="match status" value="1"/>
</dbReference>
<keyword evidence="14" id="KW-1185">Reference proteome</keyword>
<evidence type="ECO:0000259" key="12">
    <source>
        <dbReference type="Pfam" id="PF16714"/>
    </source>
</evidence>
<dbReference type="GO" id="GO:0005524">
    <property type="term" value="F:ATP binding"/>
    <property type="evidence" value="ECO:0007669"/>
    <property type="project" value="UniProtKB-KW"/>
</dbReference>
<evidence type="ECO:0000313" key="14">
    <source>
        <dbReference type="Proteomes" id="UP000054481"/>
    </source>
</evidence>
<dbReference type="Proteomes" id="UP000054481">
    <property type="component" value="Unassembled WGS sequence"/>
</dbReference>
<evidence type="ECO:0000256" key="1">
    <source>
        <dbReference type="ARBA" id="ARBA00004305"/>
    </source>
</evidence>
<evidence type="ECO:0000313" key="13">
    <source>
        <dbReference type="EMBL" id="KJZ71624.1"/>
    </source>
</evidence>
<protein>
    <recommendedName>
        <fullName evidence="10">Tyrosine--tRNA ligase</fullName>
        <ecNumber evidence="10">6.1.1.1</ecNumber>
    </recommendedName>
    <alternativeName>
        <fullName evidence="10">Tyrosyl-tRNA synthetase</fullName>
    </alternativeName>
</protein>
<dbReference type="Gene3D" id="1.10.240.10">
    <property type="entry name" value="Tyrosyl-Transfer RNA Synthetase"/>
    <property type="match status" value="1"/>
</dbReference>
<feature type="domain" description="Tyrosyl-tRNA synthetase C-terminal" evidence="12">
    <location>
        <begin position="436"/>
        <end position="552"/>
    </location>
</feature>
<feature type="region of interest" description="Disordered" evidence="11">
    <location>
        <begin position="604"/>
        <end position="629"/>
    </location>
</feature>
<evidence type="ECO:0000256" key="7">
    <source>
        <dbReference type="ARBA" id="ARBA00022917"/>
    </source>
</evidence>
<keyword evidence="5 10" id="KW-0547">Nucleotide-binding</keyword>
<sequence>MAYRAMPWGLPRVKSCASLRCASQGASASLLNPHRRRGIATSYLVKVERGEREWKERAEKIKSGELPHIWDILEERGFIKDTAGDREKIKEMIRIKRIGAYVGVDPTADSIHLGHLLPFMALFWLWFHGHPSILLLGGATARVGDPIGRDKSREILANAVISRNVTKMHFQLSKLWHNALTMRQKYEYKDDWAAKHHLLNNSMWQQKLTVYDFTKVVARHTRLGPMLSRETVKRRLADGGDGMSLGEFMYPLFQAWDFWHLYSKYGVQLQIGGSDQYGNIVTGIDTVKLMRTTEETADRQETLEWHEQPVGFTVPLMTDSSGTKFGKSEGNAVWLDDFKTSPFDFYGYLVRRTDEEVERLLKLFTFLPLNKIEEIMSEHRADPSKRTAQHHLAFEVSSLVHGSERALQEAMQHQFFFGGKLPSIAKEPSAESGIITPNNAPRSDMLLPRSALKLSPARILYATGLATSVSDGQRLVTAQGAYVAAQPGQNKGLVPGTLNWTPIKMWFPEETEKFVIDGKILILRKGKHNVRIVELVSNEEWDASGKFYPGEPYKGLVRRANQVLKTEEEEEAAKVPKQAEIDLGTPSSVANNSNIKLPTKLEIRKQKKKEKMAKKRALKRERAAKLAEK</sequence>
<comment type="similarity">
    <text evidence="2 10">Belongs to the class-I aminoacyl-tRNA synthetase family.</text>
</comment>
<dbReference type="SUPFAM" id="SSF52374">
    <property type="entry name" value="Nucleotidylyl transferase"/>
    <property type="match status" value="1"/>
</dbReference>
<dbReference type="EMBL" id="KQ030568">
    <property type="protein sequence ID" value="KJZ71624.1"/>
    <property type="molecule type" value="Genomic_DNA"/>
</dbReference>
<dbReference type="FunFam" id="3.40.50.620:FF:000227">
    <property type="entry name" value="Tyrosine--tRNA ligase"/>
    <property type="match status" value="1"/>
</dbReference>
<comment type="catalytic activity">
    <reaction evidence="9 10">
        <text>tRNA(Tyr) + L-tyrosine + ATP = L-tyrosyl-tRNA(Tyr) + AMP + diphosphate + H(+)</text>
        <dbReference type="Rhea" id="RHEA:10220"/>
        <dbReference type="Rhea" id="RHEA-COMP:9706"/>
        <dbReference type="Rhea" id="RHEA-COMP:9707"/>
        <dbReference type="ChEBI" id="CHEBI:15378"/>
        <dbReference type="ChEBI" id="CHEBI:30616"/>
        <dbReference type="ChEBI" id="CHEBI:33019"/>
        <dbReference type="ChEBI" id="CHEBI:58315"/>
        <dbReference type="ChEBI" id="CHEBI:78442"/>
        <dbReference type="ChEBI" id="CHEBI:78536"/>
        <dbReference type="ChEBI" id="CHEBI:456215"/>
        <dbReference type="EC" id="6.1.1.1"/>
    </reaction>
</comment>
<feature type="compositionally biased region" description="Basic and acidic residues" evidence="11">
    <location>
        <begin position="620"/>
        <end position="629"/>
    </location>
</feature>
<dbReference type="PANTHER" id="PTHR11766">
    <property type="entry name" value="TYROSYL-TRNA SYNTHETASE"/>
    <property type="match status" value="1"/>
</dbReference>
<dbReference type="Gene3D" id="3.10.290.10">
    <property type="entry name" value="RNA-binding S4 domain"/>
    <property type="match status" value="1"/>
</dbReference>
<name>A0A0F8A3D2_9HYPO</name>
<dbReference type="GO" id="GO:0006437">
    <property type="term" value="P:tyrosyl-tRNA aminoacylation"/>
    <property type="evidence" value="ECO:0007669"/>
    <property type="project" value="InterPro"/>
</dbReference>
<dbReference type="InterPro" id="IPR002305">
    <property type="entry name" value="aa-tRNA-synth_Ic"/>
</dbReference>
<reference evidence="13 14" key="1">
    <citation type="journal article" date="2014" name="Genome Biol. Evol.">
        <title>Comparative genomics and transcriptomics analyses reveal divergent lifestyle features of nematode endoparasitic fungus Hirsutella minnesotensis.</title>
        <authorList>
            <person name="Lai Y."/>
            <person name="Liu K."/>
            <person name="Zhang X."/>
            <person name="Zhang X."/>
            <person name="Li K."/>
            <person name="Wang N."/>
            <person name="Shu C."/>
            <person name="Wu Y."/>
            <person name="Wang C."/>
            <person name="Bushley K.E."/>
            <person name="Xiang M."/>
            <person name="Liu X."/>
        </authorList>
    </citation>
    <scope>NUCLEOTIDE SEQUENCE [LARGE SCALE GENOMIC DNA]</scope>
    <source>
        <strain evidence="13 14">3608</strain>
    </source>
</reference>
<evidence type="ECO:0000256" key="10">
    <source>
        <dbReference type="RuleBase" id="RU361234"/>
    </source>
</evidence>
<evidence type="ECO:0000256" key="3">
    <source>
        <dbReference type="ARBA" id="ARBA00022598"/>
    </source>
</evidence>
<evidence type="ECO:0000256" key="4">
    <source>
        <dbReference type="ARBA" id="ARBA00022664"/>
    </source>
</evidence>
<evidence type="ECO:0000256" key="8">
    <source>
        <dbReference type="ARBA" id="ARBA00023146"/>
    </source>
</evidence>
<dbReference type="GO" id="GO:0006397">
    <property type="term" value="P:mRNA processing"/>
    <property type="evidence" value="ECO:0007669"/>
    <property type="project" value="UniProtKB-KW"/>
</dbReference>
<dbReference type="GO" id="GO:0003723">
    <property type="term" value="F:RNA binding"/>
    <property type="evidence" value="ECO:0007669"/>
    <property type="project" value="InterPro"/>
</dbReference>
<dbReference type="AlphaFoldDB" id="A0A0F8A3D2"/>
<dbReference type="OrthoDB" id="337870at2759"/>
<dbReference type="InterPro" id="IPR032005">
    <property type="entry name" value="TyrRSs_C"/>
</dbReference>
<dbReference type="EC" id="6.1.1.1" evidence="10"/>
<keyword evidence="3 10" id="KW-0436">Ligase</keyword>
<dbReference type="Gene3D" id="3.40.50.620">
    <property type="entry name" value="HUPs"/>
    <property type="match status" value="1"/>
</dbReference>
<dbReference type="FunFam" id="1.10.240.10:FF:000001">
    <property type="entry name" value="Tyrosine--tRNA ligase"/>
    <property type="match status" value="1"/>
</dbReference>
<gene>
    <name evidence="13" type="ORF">HIM_09018</name>
</gene>
<evidence type="ECO:0000256" key="6">
    <source>
        <dbReference type="ARBA" id="ARBA00022840"/>
    </source>
</evidence>
<dbReference type="InterPro" id="IPR014729">
    <property type="entry name" value="Rossmann-like_a/b/a_fold"/>
</dbReference>
<dbReference type="InterPro" id="IPR001412">
    <property type="entry name" value="aa-tRNA-synth_I_CS"/>
</dbReference>
<feature type="compositionally biased region" description="Basic residues" evidence="11">
    <location>
        <begin position="605"/>
        <end position="619"/>
    </location>
</feature>
<keyword evidence="4" id="KW-0507">mRNA processing</keyword>
<dbReference type="PROSITE" id="PS00178">
    <property type="entry name" value="AA_TRNA_LIGASE_I"/>
    <property type="match status" value="1"/>
</dbReference>
<keyword evidence="7 10" id="KW-0648">Protein biosynthesis</keyword>
<keyword evidence="8 10" id="KW-0030">Aminoacyl-tRNA synthetase</keyword>
<dbReference type="InterPro" id="IPR002307">
    <property type="entry name" value="Tyr-tRNA-ligase"/>
</dbReference>
<dbReference type="GO" id="GO:0005829">
    <property type="term" value="C:cytosol"/>
    <property type="evidence" value="ECO:0007669"/>
    <property type="project" value="TreeGrafter"/>
</dbReference>